<keyword evidence="2" id="KW-1185">Reference proteome</keyword>
<dbReference type="EMBL" id="JAYKXN010000008">
    <property type="protein sequence ID" value="KAK7265300.1"/>
    <property type="molecule type" value="Genomic_DNA"/>
</dbReference>
<organism evidence="1 2">
    <name type="scientific">Clitoria ternatea</name>
    <name type="common">Butterfly pea</name>
    <dbReference type="NCBI Taxonomy" id="43366"/>
    <lineage>
        <taxon>Eukaryota</taxon>
        <taxon>Viridiplantae</taxon>
        <taxon>Streptophyta</taxon>
        <taxon>Embryophyta</taxon>
        <taxon>Tracheophyta</taxon>
        <taxon>Spermatophyta</taxon>
        <taxon>Magnoliopsida</taxon>
        <taxon>eudicotyledons</taxon>
        <taxon>Gunneridae</taxon>
        <taxon>Pentapetalae</taxon>
        <taxon>rosids</taxon>
        <taxon>fabids</taxon>
        <taxon>Fabales</taxon>
        <taxon>Fabaceae</taxon>
        <taxon>Papilionoideae</taxon>
        <taxon>50 kb inversion clade</taxon>
        <taxon>NPAAA clade</taxon>
        <taxon>indigoferoid/millettioid clade</taxon>
        <taxon>Phaseoleae</taxon>
        <taxon>Clitoria</taxon>
    </lineage>
</organism>
<comment type="caution">
    <text evidence="1">The sequence shown here is derived from an EMBL/GenBank/DDBJ whole genome shotgun (WGS) entry which is preliminary data.</text>
</comment>
<evidence type="ECO:0000313" key="1">
    <source>
        <dbReference type="EMBL" id="KAK7265300.1"/>
    </source>
</evidence>
<proteinExistence type="predicted"/>
<gene>
    <name evidence="1" type="ORF">RJT34_32918</name>
</gene>
<accession>A0AAN9I6C9</accession>
<protein>
    <submittedName>
        <fullName evidence="1">Uncharacterized protein</fullName>
    </submittedName>
</protein>
<dbReference type="Proteomes" id="UP001359559">
    <property type="component" value="Unassembled WGS sequence"/>
</dbReference>
<sequence>MELPLKHANHSYEKRVLGSVKSQNRKVEDEGIEIIYTSTTISLHSRPPVSFFLRSRFGSCIGKSRQTQSILSFSNSSSSFPLSSAIRFKLTFTSPLRSDPIFILSLPRFTCT</sequence>
<name>A0AAN9I6C9_CLITE</name>
<dbReference type="AlphaFoldDB" id="A0AAN9I6C9"/>
<reference evidence="1 2" key="1">
    <citation type="submission" date="2024-01" db="EMBL/GenBank/DDBJ databases">
        <title>The genomes of 5 underutilized Papilionoideae crops provide insights into root nodulation and disease resistance.</title>
        <authorList>
            <person name="Yuan L."/>
        </authorList>
    </citation>
    <scope>NUCLEOTIDE SEQUENCE [LARGE SCALE GENOMIC DNA]</scope>
    <source>
        <strain evidence="1">LY-2023</strain>
        <tissue evidence="1">Leaf</tissue>
    </source>
</reference>
<evidence type="ECO:0000313" key="2">
    <source>
        <dbReference type="Proteomes" id="UP001359559"/>
    </source>
</evidence>